<feature type="non-terminal residue" evidence="10">
    <location>
        <position position="1"/>
    </location>
</feature>
<organism evidence="10 11">
    <name type="scientific">Calcarius ornatus</name>
    <name type="common">Chestnut-collared longspur</name>
    <dbReference type="NCBI Taxonomy" id="198940"/>
    <lineage>
        <taxon>Eukaryota</taxon>
        <taxon>Metazoa</taxon>
        <taxon>Chordata</taxon>
        <taxon>Craniata</taxon>
        <taxon>Vertebrata</taxon>
        <taxon>Euteleostomi</taxon>
        <taxon>Archelosauria</taxon>
        <taxon>Archosauria</taxon>
        <taxon>Dinosauria</taxon>
        <taxon>Saurischia</taxon>
        <taxon>Theropoda</taxon>
        <taxon>Coelurosauria</taxon>
        <taxon>Aves</taxon>
        <taxon>Neognathae</taxon>
        <taxon>Neoaves</taxon>
        <taxon>Telluraves</taxon>
        <taxon>Australaves</taxon>
        <taxon>Passeriformes</taxon>
        <taxon>Passeroidea</taxon>
        <taxon>Fringillidae</taxon>
        <taxon>Emberizinae</taxon>
        <taxon>Emberizini</taxon>
        <taxon>Calcarius</taxon>
    </lineage>
</organism>
<evidence type="ECO:0000313" key="10">
    <source>
        <dbReference type="EMBL" id="NXE71841.1"/>
    </source>
</evidence>
<sequence length="78" mass="8253">GTPGGMGTHLGHTRAHLGTPGHTSLTGERPYLCAECGKSFGRSSSLSCHQRIHAAAKPFPCRTCGKAFTQLSSYQSHQ</sequence>
<dbReference type="FunFam" id="3.30.160.60:FF:000355">
    <property type="entry name" value="zinc finger and SCAN domain-containing protein 20 isoform X1"/>
    <property type="match status" value="1"/>
</dbReference>
<dbReference type="PROSITE" id="PS00028">
    <property type="entry name" value="ZINC_FINGER_C2H2_1"/>
    <property type="match status" value="1"/>
</dbReference>
<protein>
    <submittedName>
        <fullName evidence="10">ZN668 protein</fullName>
    </submittedName>
</protein>
<dbReference type="EMBL" id="WBNL01005309">
    <property type="protein sequence ID" value="NXE71841.1"/>
    <property type="molecule type" value="Genomic_DNA"/>
</dbReference>
<dbReference type="AlphaFoldDB" id="A0A852AU11"/>
<dbReference type="SUPFAM" id="SSF57667">
    <property type="entry name" value="beta-beta-alpha zinc fingers"/>
    <property type="match status" value="1"/>
</dbReference>
<keyword evidence="2" id="KW-0479">Metal-binding</keyword>
<reference evidence="10" key="1">
    <citation type="submission" date="2019-09" db="EMBL/GenBank/DDBJ databases">
        <title>Bird 10,000 Genomes (B10K) Project - Family phase.</title>
        <authorList>
            <person name="Zhang G."/>
        </authorList>
    </citation>
    <scope>NUCLEOTIDE SEQUENCE</scope>
    <source>
        <strain evidence="10">B10K-DU-015-28</strain>
        <tissue evidence="10">Muscle</tissue>
    </source>
</reference>
<dbReference type="Proteomes" id="UP000603627">
    <property type="component" value="Unassembled WGS sequence"/>
</dbReference>
<keyword evidence="4 7" id="KW-0863">Zinc-finger</keyword>
<evidence type="ECO:0000256" key="1">
    <source>
        <dbReference type="ARBA" id="ARBA00004123"/>
    </source>
</evidence>
<comment type="subcellular location">
    <subcellularLocation>
        <location evidence="1">Nucleus</location>
    </subcellularLocation>
</comment>
<dbReference type="GO" id="GO:0000978">
    <property type="term" value="F:RNA polymerase II cis-regulatory region sequence-specific DNA binding"/>
    <property type="evidence" value="ECO:0007669"/>
    <property type="project" value="TreeGrafter"/>
</dbReference>
<evidence type="ECO:0000256" key="4">
    <source>
        <dbReference type="ARBA" id="ARBA00022771"/>
    </source>
</evidence>
<feature type="region of interest" description="Disordered" evidence="8">
    <location>
        <begin position="1"/>
        <end position="23"/>
    </location>
</feature>
<dbReference type="InterPro" id="IPR013087">
    <property type="entry name" value="Znf_C2H2_type"/>
</dbReference>
<dbReference type="GO" id="GO:0000981">
    <property type="term" value="F:DNA-binding transcription factor activity, RNA polymerase II-specific"/>
    <property type="evidence" value="ECO:0007669"/>
    <property type="project" value="TreeGrafter"/>
</dbReference>
<comment type="caution">
    <text evidence="10">The sequence shown here is derived from an EMBL/GenBank/DDBJ whole genome shotgun (WGS) entry which is preliminary data.</text>
</comment>
<dbReference type="PROSITE" id="PS50157">
    <property type="entry name" value="ZINC_FINGER_C2H2_2"/>
    <property type="match status" value="2"/>
</dbReference>
<dbReference type="Gene3D" id="3.30.160.60">
    <property type="entry name" value="Classic Zinc Finger"/>
    <property type="match status" value="2"/>
</dbReference>
<keyword evidence="5" id="KW-0862">Zinc</keyword>
<keyword evidence="3" id="KW-0677">Repeat</keyword>
<name>A0A852AU11_CALOR</name>
<evidence type="ECO:0000313" key="11">
    <source>
        <dbReference type="Proteomes" id="UP000603627"/>
    </source>
</evidence>
<dbReference type="FunFam" id="3.30.160.60:FF:000925">
    <property type="entry name" value="Zinc finger protein 668"/>
    <property type="match status" value="1"/>
</dbReference>
<dbReference type="GO" id="GO:0005634">
    <property type="term" value="C:nucleus"/>
    <property type="evidence" value="ECO:0007669"/>
    <property type="project" value="UniProtKB-SubCell"/>
</dbReference>
<evidence type="ECO:0000259" key="9">
    <source>
        <dbReference type="PROSITE" id="PS50157"/>
    </source>
</evidence>
<proteinExistence type="predicted"/>
<evidence type="ECO:0000256" key="7">
    <source>
        <dbReference type="PROSITE-ProRule" id="PRU00042"/>
    </source>
</evidence>
<dbReference type="PANTHER" id="PTHR23226">
    <property type="entry name" value="ZINC FINGER AND SCAN DOMAIN-CONTAINING"/>
    <property type="match status" value="1"/>
</dbReference>
<evidence type="ECO:0000256" key="2">
    <source>
        <dbReference type="ARBA" id="ARBA00022723"/>
    </source>
</evidence>
<dbReference type="GO" id="GO:0008270">
    <property type="term" value="F:zinc ion binding"/>
    <property type="evidence" value="ECO:0007669"/>
    <property type="project" value="UniProtKB-KW"/>
</dbReference>
<dbReference type="PANTHER" id="PTHR23226:SF416">
    <property type="entry name" value="FI01424P"/>
    <property type="match status" value="1"/>
</dbReference>
<keyword evidence="6" id="KW-0539">Nucleus</keyword>
<evidence type="ECO:0000256" key="3">
    <source>
        <dbReference type="ARBA" id="ARBA00022737"/>
    </source>
</evidence>
<evidence type="ECO:0000256" key="8">
    <source>
        <dbReference type="SAM" id="MobiDB-lite"/>
    </source>
</evidence>
<keyword evidence="11" id="KW-1185">Reference proteome</keyword>
<feature type="domain" description="C2H2-type" evidence="9">
    <location>
        <begin position="59"/>
        <end position="78"/>
    </location>
</feature>
<accession>A0A852AU11</accession>
<gene>
    <name evidence="10" type="primary">Znf668_1</name>
    <name evidence="10" type="ORF">CALORN_R15808</name>
</gene>
<feature type="domain" description="C2H2-type" evidence="9">
    <location>
        <begin position="31"/>
        <end position="58"/>
    </location>
</feature>
<feature type="non-terminal residue" evidence="10">
    <location>
        <position position="78"/>
    </location>
</feature>
<evidence type="ECO:0000256" key="5">
    <source>
        <dbReference type="ARBA" id="ARBA00022833"/>
    </source>
</evidence>
<dbReference type="Pfam" id="PF00096">
    <property type="entry name" value="zf-C2H2"/>
    <property type="match status" value="2"/>
</dbReference>
<evidence type="ECO:0000256" key="6">
    <source>
        <dbReference type="ARBA" id="ARBA00023242"/>
    </source>
</evidence>
<dbReference type="InterPro" id="IPR036236">
    <property type="entry name" value="Znf_C2H2_sf"/>
</dbReference>